<sequence>MSEMLKLIKERRSVRRYLDKEVDESMLQQVLESVQWSPSWANTQVWEIVVVKKPEIKEKLAATLGKGNPASKAMVEAPLVLVVCGKKNSSGFYKDQVTTKFGDWMLFDLGIATQSLCLTARSLGLGTVVVGLFDQDAAGKIVNLPDGMELVAMVPMGHIAKDSGAPKRKEISEFVHQDSF</sequence>
<evidence type="ECO:0000313" key="5">
    <source>
        <dbReference type="Proteomes" id="UP000183994"/>
    </source>
</evidence>
<gene>
    <name evidence="4" type="ORF">SAMN02745216_01012</name>
</gene>
<evidence type="ECO:0000256" key="1">
    <source>
        <dbReference type="ARBA" id="ARBA00007118"/>
    </source>
</evidence>
<proteinExistence type="inferred from homology"/>
<reference evidence="5" key="1">
    <citation type="submission" date="2016-11" db="EMBL/GenBank/DDBJ databases">
        <authorList>
            <person name="Varghese N."/>
            <person name="Submissions S."/>
        </authorList>
    </citation>
    <scope>NUCLEOTIDE SEQUENCE [LARGE SCALE GENOMIC DNA]</scope>
    <source>
        <strain evidence="5">DSM 16219</strain>
    </source>
</reference>
<dbReference type="Pfam" id="PF00881">
    <property type="entry name" value="Nitroreductase"/>
    <property type="match status" value="1"/>
</dbReference>
<dbReference type="Gene3D" id="3.40.109.10">
    <property type="entry name" value="NADH Oxidase"/>
    <property type="match status" value="1"/>
</dbReference>
<dbReference type="PANTHER" id="PTHR43673:SF10">
    <property type="entry name" value="NADH DEHYDROGENASE_NAD(P)H NITROREDUCTASE XCC3605-RELATED"/>
    <property type="match status" value="1"/>
</dbReference>
<keyword evidence="5" id="KW-1185">Reference proteome</keyword>
<dbReference type="RefSeq" id="WP_073473614.1">
    <property type="nucleotide sequence ID" value="NZ_FQZU01000004.1"/>
</dbReference>
<name>A0A1M6GH82_9BACT</name>
<dbReference type="SUPFAM" id="SSF55469">
    <property type="entry name" value="FMN-dependent nitroreductase-like"/>
    <property type="match status" value="1"/>
</dbReference>
<keyword evidence="2" id="KW-0560">Oxidoreductase</keyword>
<dbReference type="InterPro" id="IPR000415">
    <property type="entry name" value="Nitroreductase-like"/>
</dbReference>
<dbReference type="PANTHER" id="PTHR43673">
    <property type="entry name" value="NAD(P)H NITROREDUCTASE YDGI-RELATED"/>
    <property type="match status" value="1"/>
</dbReference>
<dbReference type="GO" id="GO:0016491">
    <property type="term" value="F:oxidoreductase activity"/>
    <property type="evidence" value="ECO:0007669"/>
    <property type="project" value="UniProtKB-KW"/>
</dbReference>
<evidence type="ECO:0000313" key="4">
    <source>
        <dbReference type="EMBL" id="SHJ09335.1"/>
    </source>
</evidence>
<dbReference type="AlphaFoldDB" id="A0A1M6GH82"/>
<comment type="similarity">
    <text evidence="1">Belongs to the nitroreductase family.</text>
</comment>
<dbReference type="InterPro" id="IPR029479">
    <property type="entry name" value="Nitroreductase"/>
</dbReference>
<feature type="domain" description="Nitroreductase" evidence="3">
    <location>
        <begin position="8"/>
        <end position="71"/>
    </location>
</feature>
<evidence type="ECO:0000256" key="2">
    <source>
        <dbReference type="ARBA" id="ARBA00023002"/>
    </source>
</evidence>
<evidence type="ECO:0000259" key="3">
    <source>
        <dbReference type="Pfam" id="PF00881"/>
    </source>
</evidence>
<dbReference type="Proteomes" id="UP000183994">
    <property type="component" value="Unassembled WGS sequence"/>
</dbReference>
<dbReference type="EMBL" id="FQZU01000004">
    <property type="protein sequence ID" value="SHJ09335.1"/>
    <property type="molecule type" value="Genomic_DNA"/>
</dbReference>
<dbReference type="STRING" id="1121393.SAMN02745216_01012"/>
<protein>
    <submittedName>
        <fullName evidence="4">Nitroreductase</fullName>
    </submittedName>
</protein>
<dbReference type="OrthoDB" id="9798230at2"/>
<organism evidence="4 5">
    <name type="scientific">Desulfatibacillum alkenivorans DSM 16219</name>
    <dbReference type="NCBI Taxonomy" id="1121393"/>
    <lineage>
        <taxon>Bacteria</taxon>
        <taxon>Pseudomonadati</taxon>
        <taxon>Thermodesulfobacteriota</taxon>
        <taxon>Desulfobacteria</taxon>
        <taxon>Desulfobacterales</taxon>
        <taxon>Desulfatibacillaceae</taxon>
        <taxon>Desulfatibacillum</taxon>
    </lineage>
</organism>
<accession>A0A1M6GH82</accession>